<evidence type="ECO:0000259" key="1">
    <source>
        <dbReference type="Pfam" id="PF01590"/>
    </source>
</evidence>
<dbReference type="Proteomes" id="UP001055453">
    <property type="component" value="Chromosome"/>
</dbReference>
<dbReference type="SUPFAM" id="SSF55781">
    <property type="entry name" value="GAF domain-like"/>
    <property type="match status" value="1"/>
</dbReference>
<evidence type="ECO:0000313" key="3">
    <source>
        <dbReference type="Proteomes" id="UP001055453"/>
    </source>
</evidence>
<dbReference type="Gene3D" id="3.30.450.40">
    <property type="match status" value="1"/>
</dbReference>
<organism evidence="2 3">
    <name type="scientific">Nostoc cf. commune SO-36</name>
    <dbReference type="NCBI Taxonomy" id="449208"/>
    <lineage>
        <taxon>Bacteria</taxon>
        <taxon>Bacillati</taxon>
        <taxon>Cyanobacteriota</taxon>
        <taxon>Cyanophyceae</taxon>
        <taxon>Nostocales</taxon>
        <taxon>Nostocaceae</taxon>
        <taxon>Nostoc</taxon>
    </lineage>
</organism>
<dbReference type="Pfam" id="PF01590">
    <property type="entry name" value="GAF"/>
    <property type="match status" value="1"/>
</dbReference>
<protein>
    <recommendedName>
        <fullName evidence="1">GAF domain-containing protein</fullName>
    </recommendedName>
</protein>
<proteinExistence type="predicted"/>
<accession>A0ABM7Z6G2</accession>
<dbReference type="InterPro" id="IPR029016">
    <property type="entry name" value="GAF-like_dom_sf"/>
</dbReference>
<name>A0ABM7Z6G2_NOSCO</name>
<sequence>MVKIDRNSSSQQAAGMTVQDLSDFYYALAVNQIVSIGDARSSLKSHFTAKLLERLKVRSLLAAPIIWQKNLVGFLAVESNQPRIWTDTDRNFVQGVAGLISLVAPTESMESTIKQIQEDAQLTSQVAQGIYSEHDLQTTLHNCAKSVFSSIRCYPLFAFAV</sequence>
<evidence type="ECO:0000313" key="2">
    <source>
        <dbReference type="EMBL" id="BDI18691.1"/>
    </source>
</evidence>
<dbReference type="EMBL" id="AP025732">
    <property type="protein sequence ID" value="BDI18691.1"/>
    <property type="molecule type" value="Genomic_DNA"/>
</dbReference>
<dbReference type="InterPro" id="IPR003018">
    <property type="entry name" value="GAF"/>
</dbReference>
<reference evidence="2" key="1">
    <citation type="submission" date="2022-04" db="EMBL/GenBank/DDBJ databases">
        <title>Complete genome sequence of a cyanobacterium, Nostoc sp. SO-36, isolated in Antarctica.</title>
        <authorList>
            <person name="Kanesaki Y."/>
            <person name="Effendi D."/>
            <person name="Sakamoto T."/>
            <person name="Ohtani S."/>
            <person name="Awai K."/>
        </authorList>
    </citation>
    <scope>NUCLEOTIDE SEQUENCE</scope>
    <source>
        <strain evidence="2">SO-36</strain>
    </source>
</reference>
<gene>
    <name evidence="2" type="ORF">ANSO36C_44930</name>
</gene>
<feature type="domain" description="GAF" evidence="1">
    <location>
        <begin position="24"/>
        <end position="102"/>
    </location>
</feature>
<keyword evidence="3" id="KW-1185">Reference proteome</keyword>